<dbReference type="EMBL" id="JACIEM010000004">
    <property type="protein sequence ID" value="MBB4004263.1"/>
    <property type="molecule type" value="Genomic_DNA"/>
</dbReference>
<gene>
    <name evidence="3" type="ORF">GGR03_003351</name>
</gene>
<evidence type="ECO:0000259" key="2">
    <source>
        <dbReference type="Pfam" id="PF09917"/>
    </source>
</evidence>
<dbReference type="AlphaFoldDB" id="A0A7W6MQS8"/>
<dbReference type="Pfam" id="PF09917">
    <property type="entry name" value="DUF2147"/>
    <property type="match status" value="1"/>
</dbReference>
<comment type="caution">
    <text evidence="3">The sequence shown here is derived from an EMBL/GenBank/DDBJ whole genome shotgun (WGS) entry which is preliminary data.</text>
</comment>
<protein>
    <submittedName>
        <fullName evidence="3">Uncharacterized protein (DUF2147 family)</fullName>
    </submittedName>
</protein>
<feature type="signal peptide" evidence="1">
    <location>
        <begin position="1"/>
        <end position="19"/>
    </location>
</feature>
<evidence type="ECO:0000313" key="4">
    <source>
        <dbReference type="Proteomes" id="UP000588647"/>
    </source>
</evidence>
<feature type="chain" id="PRO_5031498947" evidence="1">
    <location>
        <begin position="20"/>
        <end position="114"/>
    </location>
</feature>
<dbReference type="Gene3D" id="2.40.128.520">
    <property type="match status" value="1"/>
</dbReference>
<feature type="domain" description="DUF2147" evidence="2">
    <location>
        <begin position="65"/>
        <end position="113"/>
    </location>
</feature>
<name>A0A7W6MQS8_9HYPH</name>
<keyword evidence="1" id="KW-0732">Signal</keyword>
<dbReference type="InterPro" id="IPR019223">
    <property type="entry name" value="DUF2147"/>
</dbReference>
<dbReference type="PANTHER" id="PTHR36919:SF2">
    <property type="entry name" value="BLL6627 PROTEIN"/>
    <property type="match status" value="1"/>
</dbReference>
<dbReference type="PANTHER" id="PTHR36919">
    <property type="entry name" value="BLR1215 PROTEIN"/>
    <property type="match status" value="1"/>
</dbReference>
<evidence type="ECO:0000313" key="3">
    <source>
        <dbReference type="EMBL" id="MBB4004263.1"/>
    </source>
</evidence>
<organism evidence="3 4">
    <name type="scientific">Aurantimonas endophytica</name>
    <dbReference type="NCBI Taxonomy" id="1522175"/>
    <lineage>
        <taxon>Bacteria</taxon>
        <taxon>Pseudomonadati</taxon>
        <taxon>Pseudomonadota</taxon>
        <taxon>Alphaproteobacteria</taxon>
        <taxon>Hyphomicrobiales</taxon>
        <taxon>Aurantimonadaceae</taxon>
        <taxon>Aurantimonas</taxon>
    </lineage>
</organism>
<keyword evidence="4" id="KW-1185">Reference proteome</keyword>
<dbReference type="RefSeq" id="WP_183209850.1">
    <property type="nucleotide sequence ID" value="NZ_JAAAMM010000004.1"/>
</dbReference>
<proteinExistence type="predicted"/>
<evidence type="ECO:0000256" key="1">
    <source>
        <dbReference type="SAM" id="SignalP"/>
    </source>
</evidence>
<sequence length="114" mass="11873">MTFARLALVAAFTAGLAGAASAEAITGDWLTENGERVTIAPCGNGYCSTVATGTYQGQRIAQVSGAGPEYPGTITDPSAGKTYKGSMTVRGNALDLKGCLMEMFCKTVQSWRRP</sequence>
<accession>A0A7W6MQS8</accession>
<dbReference type="Proteomes" id="UP000588647">
    <property type="component" value="Unassembled WGS sequence"/>
</dbReference>
<reference evidence="3 4" key="1">
    <citation type="submission" date="2020-08" db="EMBL/GenBank/DDBJ databases">
        <title>Genomic Encyclopedia of Type Strains, Phase IV (KMG-IV): sequencing the most valuable type-strain genomes for metagenomic binning, comparative biology and taxonomic classification.</title>
        <authorList>
            <person name="Goeker M."/>
        </authorList>
    </citation>
    <scope>NUCLEOTIDE SEQUENCE [LARGE SCALE GENOMIC DNA]</scope>
    <source>
        <strain evidence="3 4">DSM 103570</strain>
    </source>
</reference>